<dbReference type="InterPro" id="IPR009057">
    <property type="entry name" value="Homeodomain-like_sf"/>
</dbReference>
<dbReference type="SMART" id="SM00342">
    <property type="entry name" value="HTH_ARAC"/>
    <property type="match status" value="1"/>
</dbReference>
<dbReference type="SUPFAM" id="SSF46689">
    <property type="entry name" value="Homeodomain-like"/>
    <property type="match status" value="2"/>
</dbReference>
<dbReference type="EMBL" id="JBCGDO010000001">
    <property type="protein sequence ID" value="MEM0540994.1"/>
    <property type="molecule type" value="Genomic_DNA"/>
</dbReference>
<evidence type="ECO:0000256" key="2">
    <source>
        <dbReference type="ARBA" id="ARBA00023125"/>
    </source>
</evidence>
<evidence type="ECO:0000256" key="3">
    <source>
        <dbReference type="ARBA" id="ARBA00023163"/>
    </source>
</evidence>
<dbReference type="Gene3D" id="1.10.10.60">
    <property type="entry name" value="Homeodomain-like"/>
    <property type="match status" value="2"/>
</dbReference>
<reference evidence="5 6" key="1">
    <citation type="submission" date="2024-03" db="EMBL/GenBank/DDBJ databases">
        <title>Two novel species of the genus Flavobacterium exhibiting potentially degradation of complex polysaccharides.</title>
        <authorList>
            <person name="Lian X."/>
        </authorList>
    </citation>
    <scope>NUCLEOTIDE SEQUENCE [LARGE SCALE GENOMIC DNA]</scope>
    <source>
        <strain evidence="6">j3</strain>
    </source>
</reference>
<comment type="caution">
    <text evidence="5">The sequence shown here is derived from an EMBL/GenBank/DDBJ whole genome shotgun (WGS) entry which is preliminary data.</text>
</comment>
<evidence type="ECO:0000313" key="5">
    <source>
        <dbReference type="EMBL" id="MEM0540994.1"/>
    </source>
</evidence>
<keyword evidence="6" id="KW-1185">Reference proteome</keyword>
<dbReference type="PROSITE" id="PS01124">
    <property type="entry name" value="HTH_ARAC_FAMILY_2"/>
    <property type="match status" value="1"/>
</dbReference>
<organism evidence="5 6">
    <name type="scientific">Flavobacterium aureirubrum</name>
    <dbReference type="NCBI Taxonomy" id="3133147"/>
    <lineage>
        <taxon>Bacteria</taxon>
        <taxon>Pseudomonadati</taxon>
        <taxon>Bacteroidota</taxon>
        <taxon>Flavobacteriia</taxon>
        <taxon>Flavobacteriales</taxon>
        <taxon>Flavobacteriaceae</taxon>
        <taxon>Flavobacterium</taxon>
    </lineage>
</organism>
<dbReference type="InterPro" id="IPR018060">
    <property type="entry name" value="HTH_AraC"/>
</dbReference>
<evidence type="ECO:0000256" key="1">
    <source>
        <dbReference type="ARBA" id="ARBA00023015"/>
    </source>
</evidence>
<accession>A0ABU9N2C6</accession>
<evidence type="ECO:0000313" key="6">
    <source>
        <dbReference type="Proteomes" id="UP001460072"/>
    </source>
</evidence>
<dbReference type="Pfam" id="PF12833">
    <property type="entry name" value="HTH_18"/>
    <property type="match status" value="1"/>
</dbReference>
<dbReference type="RefSeq" id="WP_342694241.1">
    <property type="nucleotide sequence ID" value="NZ_JBCGDO010000001.1"/>
</dbReference>
<protein>
    <submittedName>
        <fullName evidence="5">AraC family transcriptional regulator</fullName>
    </submittedName>
</protein>
<dbReference type="PANTHER" id="PTHR43280:SF2">
    <property type="entry name" value="HTH-TYPE TRANSCRIPTIONAL REGULATOR EXSA"/>
    <property type="match status" value="1"/>
</dbReference>
<feature type="domain" description="HTH araC/xylS-type" evidence="4">
    <location>
        <begin position="186"/>
        <end position="283"/>
    </location>
</feature>
<proteinExistence type="predicted"/>
<sequence>MNQTIYKDNEGNAVRFSKIAKIEGEMPFTGLGIKYVSSGEETYYANNKKFTVKEGEYIIGNDYTSSIVCINQKQAVEGLCIDISAKIISDVAEFHDLNETDLIEFLLSDQFLVNRYHIKSTFLGPRLNEVSQKIKMGTCINEFQQNELFYTLAESIISDQRFVFDHLNKLDFKKTITNKEVVRTVLDAKSFIDQHITENFSLEVITSQIGISKYHFIRVFKAAFGISPYQYQKWKRLELAKLDLLRGNEILFTAISYGFADVPTFSKAFKQQFGQTPGLIRKSNF</sequence>
<name>A0ABU9N2C6_9FLAO</name>
<gene>
    <name evidence="5" type="ORF">WFZ85_00035</name>
</gene>
<keyword evidence="1" id="KW-0805">Transcription regulation</keyword>
<keyword evidence="3" id="KW-0804">Transcription</keyword>
<dbReference type="Proteomes" id="UP001460072">
    <property type="component" value="Unassembled WGS sequence"/>
</dbReference>
<dbReference type="PROSITE" id="PS00041">
    <property type="entry name" value="HTH_ARAC_FAMILY_1"/>
    <property type="match status" value="1"/>
</dbReference>
<evidence type="ECO:0000259" key="4">
    <source>
        <dbReference type="PROSITE" id="PS01124"/>
    </source>
</evidence>
<keyword evidence="2" id="KW-0238">DNA-binding</keyword>
<dbReference type="PANTHER" id="PTHR43280">
    <property type="entry name" value="ARAC-FAMILY TRANSCRIPTIONAL REGULATOR"/>
    <property type="match status" value="1"/>
</dbReference>
<dbReference type="InterPro" id="IPR018062">
    <property type="entry name" value="HTH_AraC-typ_CS"/>
</dbReference>